<dbReference type="PANTHER" id="PTHR44846:SF1">
    <property type="entry name" value="MANNOSYL-D-GLYCERATE TRANSPORT_METABOLISM SYSTEM REPRESSOR MNGR-RELATED"/>
    <property type="match status" value="1"/>
</dbReference>
<dbReference type="InterPro" id="IPR050679">
    <property type="entry name" value="Bact_HTH_transcr_reg"/>
</dbReference>
<name>A0A498CMN8_9FIRM</name>
<dbReference type="AlphaFoldDB" id="A0A498CMN8"/>
<dbReference type="Proteomes" id="UP000276301">
    <property type="component" value="Unassembled WGS sequence"/>
</dbReference>
<dbReference type="RefSeq" id="WP_101550054.1">
    <property type="nucleotide sequence ID" value="NZ_DBFBJK010000440.1"/>
</dbReference>
<dbReference type="PRINTS" id="PR00035">
    <property type="entry name" value="HTHGNTR"/>
</dbReference>
<dbReference type="Pfam" id="PF07702">
    <property type="entry name" value="UTRA"/>
    <property type="match status" value="1"/>
</dbReference>
<evidence type="ECO:0000256" key="3">
    <source>
        <dbReference type="ARBA" id="ARBA00023163"/>
    </source>
</evidence>
<feature type="domain" description="HTH gntR-type" evidence="4">
    <location>
        <begin position="10"/>
        <end position="76"/>
    </location>
</feature>
<dbReference type="Pfam" id="PF00392">
    <property type="entry name" value="GntR"/>
    <property type="match status" value="1"/>
</dbReference>
<evidence type="ECO:0000256" key="2">
    <source>
        <dbReference type="ARBA" id="ARBA00023125"/>
    </source>
</evidence>
<reference evidence="5 6" key="1">
    <citation type="submission" date="2018-10" db="EMBL/GenBank/DDBJ databases">
        <title>Anaerotruncus faecis sp. nov., isolated from human feces.</title>
        <authorList>
            <person name="Wang Y.-J."/>
        </authorList>
    </citation>
    <scope>NUCLEOTIDE SEQUENCE [LARGE SCALE GENOMIC DNA]</scope>
    <source>
        <strain evidence="5 6">22A2-44</strain>
    </source>
</reference>
<organism evidence="5 6">
    <name type="scientific">Anaerotruncus massiliensis</name>
    <name type="common">ex Liu et al. 2021</name>
    <dbReference type="NCBI Taxonomy" id="2321404"/>
    <lineage>
        <taxon>Bacteria</taxon>
        <taxon>Bacillati</taxon>
        <taxon>Bacillota</taxon>
        <taxon>Clostridia</taxon>
        <taxon>Eubacteriales</taxon>
        <taxon>Oscillospiraceae</taxon>
        <taxon>Anaerotruncus</taxon>
    </lineage>
</organism>
<dbReference type="SMART" id="SM00345">
    <property type="entry name" value="HTH_GNTR"/>
    <property type="match status" value="1"/>
</dbReference>
<dbReference type="PROSITE" id="PS50949">
    <property type="entry name" value="HTH_GNTR"/>
    <property type="match status" value="1"/>
</dbReference>
<dbReference type="GO" id="GO:0003700">
    <property type="term" value="F:DNA-binding transcription factor activity"/>
    <property type="evidence" value="ECO:0007669"/>
    <property type="project" value="InterPro"/>
</dbReference>
<dbReference type="GO" id="GO:0045892">
    <property type="term" value="P:negative regulation of DNA-templated transcription"/>
    <property type="evidence" value="ECO:0007669"/>
    <property type="project" value="TreeGrafter"/>
</dbReference>
<dbReference type="Gene3D" id="3.40.1410.10">
    <property type="entry name" value="Chorismate lyase-like"/>
    <property type="match status" value="1"/>
</dbReference>
<dbReference type="PANTHER" id="PTHR44846">
    <property type="entry name" value="MANNOSYL-D-GLYCERATE TRANSPORT/METABOLISM SYSTEM REPRESSOR MNGR-RELATED"/>
    <property type="match status" value="1"/>
</dbReference>
<dbReference type="InterPro" id="IPR036388">
    <property type="entry name" value="WH-like_DNA-bd_sf"/>
</dbReference>
<sequence>MSALKRVAGVSLYHQIMEDLREEIQGMAYGEQIETEQQLAEKYAVSRGTVRQAITALVSEGLLTKIQGKGTFKSGVALDRSTAVVKSFTDQLLASGLVPGIRDVNLESDFADERTAKHLGLAPGTPIWRLSRVRLADGVPISYCTAYINPAYATGLCAGDLEMSLIAMFTEKLGVPLQHGESFVTATLASEELAQRLGVSTSTPILRLEHVGFLASGDPVFFDVTDSIGERYVMQIEQGSYGRG</sequence>
<dbReference type="InterPro" id="IPR011663">
    <property type="entry name" value="UTRA"/>
</dbReference>
<dbReference type="InterPro" id="IPR028978">
    <property type="entry name" value="Chorismate_lyase_/UTRA_dom_sf"/>
</dbReference>
<keyword evidence="6" id="KW-1185">Reference proteome</keyword>
<dbReference type="CDD" id="cd07377">
    <property type="entry name" value="WHTH_GntR"/>
    <property type="match status" value="1"/>
</dbReference>
<gene>
    <name evidence="5" type="ORF">D4A47_07410</name>
</gene>
<comment type="caution">
    <text evidence="5">The sequence shown here is derived from an EMBL/GenBank/DDBJ whole genome shotgun (WGS) entry which is preliminary data.</text>
</comment>
<evidence type="ECO:0000256" key="1">
    <source>
        <dbReference type="ARBA" id="ARBA00023015"/>
    </source>
</evidence>
<dbReference type="InterPro" id="IPR000524">
    <property type="entry name" value="Tscrpt_reg_HTH_GntR"/>
</dbReference>
<keyword evidence="1" id="KW-0805">Transcription regulation</keyword>
<proteinExistence type="predicted"/>
<dbReference type="InterPro" id="IPR036390">
    <property type="entry name" value="WH_DNA-bd_sf"/>
</dbReference>
<dbReference type="SUPFAM" id="SSF64288">
    <property type="entry name" value="Chorismate lyase-like"/>
    <property type="match status" value="1"/>
</dbReference>
<evidence type="ECO:0000313" key="6">
    <source>
        <dbReference type="Proteomes" id="UP000276301"/>
    </source>
</evidence>
<accession>A0A498CMN8</accession>
<dbReference type="SMART" id="SM00866">
    <property type="entry name" value="UTRA"/>
    <property type="match status" value="1"/>
</dbReference>
<keyword evidence="2" id="KW-0238">DNA-binding</keyword>
<evidence type="ECO:0000259" key="4">
    <source>
        <dbReference type="PROSITE" id="PS50949"/>
    </source>
</evidence>
<evidence type="ECO:0000313" key="5">
    <source>
        <dbReference type="EMBL" id="RLL11439.1"/>
    </source>
</evidence>
<dbReference type="Gene3D" id="1.10.10.10">
    <property type="entry name" value="Winged helix-like DNA-binding domain superfamily/Winged helix DNA-binding domain"/>
    <property type="match status" value="1"/>
</dbReference>
<dbReference type="EMBL" id="RCHT01000009">
    <property type="protein sequence ID" value="RLL11439.1"/>
    <property type="molecule type" value="Genomic_DNA"/>
</dbReference>
<dbReference type="SUPFAM" id="SSF46785">
    <property type="entry name" value="Winged helix' DNA-binding domain"/>
    <property type="match status" value="1"/>
</dbReference>
<keyword evidence="3" id="KW-0804">Transcription</keyword>
<protein>
    <submittedName>
        <fullName evidence="5">GntR family transcriptional regulator</fullName>
    </submittedName>
</protein>
<dbReference type="GO" id="GO:0003677">
    <property type="term" value="F:DNA binding"/>
    <property type="evidence" value="ECO:0007669"/>
    <property type="project" value="UniProtKB-KW"/>
</dbReference>